<gene>
    <name evidence="3" type="ORF">CJ030_MR5G017086</name>
</gene>
<keyword evidence="4" id="KW-1185">Reference proteome</keyword>
<dbReference type="AlphaFoldDB" id="A0A6A1VM82"/>
<name>A0A6A1VM82_9ROSI</name>
<evidence type="ECO:0000256" key="2">
    <source>
        <dbReference type="SAM" id="SignalP"/>
    </source>
</evidence>
<sequence length="138" mass="15011">MKTLSVVLFVPFLMIIATLQAEAETLTVVLKEEQIRPNGNRRLLTEAAFGRKLLNMGAASDTKDQTVANKSGFVRTEASTGDKSSDSDDHEADDSNPLYNYGSSSRSSSTESRGAKRYYPCGIRREGNDTPAPCDKGD</sequence>
<accession>A0A6A1VM82</accession>
<dbReference type="Proteomes" id="UP000516437">
    <property type="component" value="Chromosome 5"/>
</dbReference>
<dbReference type="EMBL" id="RXIC02000023">
    <property type="protein sequence ID" value="KAB1213823.1"/>
    <property type="molecule type" value="Genomic_DNA"/>
</dbReference>
<evidence type="ECO:0000313" key="3">
    <source>
        <dbReference type="EMBL" id="KAB1213823.1"/>
    </source>
</evidence>
<comment type="caution">
    <text evidence="3">The sequence shown here is derived from an EMBL/GenBank/DDBJ whole genome shotgun (WGS) entry which is preliminary data.</text>
</comment>
<feature type="compositionally biased region" description="Low complexity" evidence="1">
    <location>
        <begin position="103"/>
        <end position="112"/>
    </location>
</feature>
<keyword evidence="2" id="KW-0732">Signal</keyword>
<organism evidence="3 4">
    <name type="scientific">Morella rubra</name>
    <name type="common">Chinese bayberry</name>
    <dbReference type="NCBI Taxonomy" id="262757"/>
    <lineage>
        <taxon>Eukaryota</taxon>
        <taxon>Viridiplantae</taxon>
        <taxon>Streptophyta</taxon>
        <taxon>Embryophyta</taxon>
        <taxon>Tracheophyta</taxon>
        <taxon>Spermatophyta</taxon>
        <taxon>Magnoliopsida</taxon>
        <taxon>eudicotyledons</taxon>
        <taxon>Gunneridae</taxon>
        <taxon>Pentapetalae</taxon>
        <taxon>rosids</taxon>
        <taxon>fabids</taxon>
        <taxon>Fagales</taxon>
        <taxon>Myricaceae</taxon>
        <taxon>Morella</taxon>
    </lineage>
</organism>
<reference evidence="3 4" key="1">
    <citation type="journal article" date="2019" name="Plant Biotechnol. J.">
        <title>The red bayberry genome and genetic basis of sex determination.</title>
        <authorList>
            <person name="Jia H.M."/>
            <person name="Jia H.J."/>
            <person name="Cai Q.L."/>
            <person name="Wang Y."/>
            <person name="Zhao H.B."/>
            <person name="Yang W.F."/>
            <person name="Wang G.Y."/>
            <person name="Li Y.H."/>
            <person name="Zhan D.L."/>
            <person name="Shen Y.T."/>
            <person name="Niu Q.F."/>
            <person name="Chang L."/>
            <person name="Qiu J."/>
            <person name="Zhao L."/>
            <person name="Xie H.B."/>
            <person name="Fu W.Y."/>
            <person name="Jin J."/>
            <person name="Li X.W."/>
            <person name="Jiao Y."/>
            <person name="Zhou C.C."/>
            <person name="Tu T."/>
            <person name="Chai C.Y."/>
            <person name="Gao J.L."/>
            <person name="Fan L.J."/>
            <person name="van de Weg E."/>
            <person name="Wang J.Y."/>
            <person name="Gao Z.S."/>
        </authorList>
    </citation>
    <scope>NUCLEOTIDE SEQUENCE [LARGE SCALE GENOMIC DNA]</scope>
    <source>
        <tissue evidence="3">Leaves</tissue>
    </source>
</reference>
<feature type="region of interest" description="Disordered" evidence="1">
    <location>
        <begin position="60"/>
        <end position="138"/>
    </location>
</feature>
<evidence type="ECO:0000256" key="1">
    <source>
        <dbReference type="SAM" id="MobiDB-lite"/>
    </source>
</evidence>
<feature type="signal peptide" evidence="2">
    <location>
        <begin position="1"/>
        <end position="23"/>
    </location>
</feature>
<evidence type="ECO:0000313" key="4">
    <source>
        <dbReference type="Proteomes" id="UP000516437"/>
    </source>
</evidence>
<proteinExistence type="predicted"/>
<feature type="chain" id="PRO_5025335578" evidence="2">
    <location>
        <begin position="24"/>
        <end position="138"/>
    </location>
</feature>
<protein>
    <submittedName>
        <fullName evidence="3">Uncharacterized protein</fullName>
    </submittedName>
</protein>